<dbReference type="SUPFAM" id="SSF52540">
    <property type="entry name" value="P-loop containing nucleoside triphosphate hydrolases"/>
    <property type="match status" value="1"/>
</dbReference>
<dbReference type="STRING" id="649764.HMPREF0762_01674"/>
<dbReference type="SMART" id="SM00530">
    <property type="entry name" value="HTH_XRE"/>
    <property type="match status" value="1"/>
</dbReference>
<dbReference type="InterPro" id="IPR010982">
    <property type="entry name" value="Lambda_DNA-bd_dom_sf"/>
</dbReference>
<dbReference type="GO" id="GO:0070300">
    <property type="term" value="F:phosphatidic acid binding"/>
    <property type="evidence" value="ECO:0007669"/>
    <property type="project" value="TreeGrafter"/>
</dbReference>
<organism evidence="3 4">
    <name type="scientific">Slackia exigua (strain ATCC 700122 / DSM 15923 / CIP 105133 / JCM 11022 / KCTC 5966 / S-7)</name>
    <dbReference type="NCBI Taxonomy" id="649764"/>
    <lineage>
        <taxon>Bacteria</taxon>
        <taxon>Bacillati</taxon>
        <taxon>Actinomycetota</taxon>
        <taxon>Coriobacteriia</taxon>
        <taxon>Eggerthellales</taxon>
        <taxon>Eggerthellaceae</taxon>
        <taxon>Slackia</taxon>
    </lineage>
</organism>
<accession>D0WIJ9</accession>
<dbReference type="InterPro" id="IPR001387">
    <property type="entry name" value="Cro/C1-type_HTH"/>
</dbReference>
<protein>
    <submittedName>
        <fullName evidence="3">DNA-binding helix-turn-helix protein</fullName>
    </submittedName>
</protein>
<dbReference type="eggNOG" id="COG3911">
    <property type="taxonomic scope" value="Bacteria"/>
</dbReference>
<dbReference type="HOGENOM" id="CLU_483861_0_0_11"/>
<dbReference type="CDD" id="cd00093">
    <property type="entry name" value="HTH_XRE"/>
    <property type="match status" value="1"/>
</dbReference>
<feature type="region of interest" description="Disordered" evidence="1">
    <location>
        <begin position="346"/>
        <end position="392"/>
    </location>
</feature>
<feature type="region of interest" description="Disordered" evidence="1">
    <location>
        <begin position="412"/>
        <end position="432"/>
    </location>
</feature>
<dbReference type="Proteomes" id="UP000006001">
    <property type="component" value="Unassembled WGS sequence"/>
</dbReference>
<dbReference type="eggNOG" id="COG1396">
    <property type="taxonomic scope" value="Bacteria"/>
</dbReference>
<reference evidence="3" key="1">
    <citation type="submission" date="2009-10" db="EMBL/GenBank/DDBJ databases">
        <authorList>
            <person name="Weinstock G."/>
            <person name="Sodergren E."/>
            <person name="Clifton S."/>
            <person name="Fulton L."/>
            <person name="Fulton B."/>
            <person name="Courtney L."/>
            <person name="Fronick C."/>
            <person name="Harrison M."/>
            <person name="Strong C."/>
            <person name="Farmer C."/>
            <person name="Delahaunty K."/>
            <person name="Markovic C."/>
            <person name="Hall O."/>
            <person name="Minx P."/>
            <person name="Tomlinson C."/>
            <person name="Mitreva M."/>
            <person name="Nelson J."/>
            <person name="Hou S."/>
            <person name="Wollam A."/>
            <person name="Pepin K.H."/>
            <person name="Johnson M."/>
            <person name="Bhonagiri V."/>
            <person name="Nash W.E."/>
            <person name="Warren W."/>
            <person name="Chinwalla A."/>
            <person name="Mardis E.R."/>
            <person name="Wilson R.K."/>
        </authorList>
    </citation>
    <scope>NUCLEOTIDE SEQUENCE [LARGE SCALE GENOMIC DNA]</scope>
    <source>
        <strain evidence="3">ATCC 700122</strain>
    </source>
</reference>
<dbReference type="GO" id="GO:0003677">
    <property type="term" value="F:DNA binding"/>
    <property type="evidence" value="ECO:0007669"/>
    <property type="project" value="UniProtKB-KW"/>
</dbReference>
<dbReference type="EMBL" id="ACUX02000016">
    <property type="protein sequence ID" value="EEZ60866.1"/>
    <property type="molecule type" value="Genomic_DNA"/>
</dbReference>
<dbReference type="InterPro" id="IPR038727">
    <property type="entry name" value="NadR/Ttd14_AAA_dom"/>
</dbReference>
<evidence type="ECO:0000259" key="2">
    <source>
        <dbReference type="PROSITE" id="PS50943"/>
    </source>
</evidence>
<dbReference type="InterPro" id="IPR027417">
    <property type="entry name" value="P-loop_NTPase"/>
</dbReference>
<evidence type="ECO:0000313" key="4">
    <source>
        <dbReference type="Proteomes" id="UP000006001"/>
    </source>
</evidence>
<dbReference type="Pfam" id="PF13521">
    <property type="entry name" value="AAA_28"/>
    <property type="match status" value="1"/>
</dbReference>
<name>D0WIJ9_SLAES</name>
<dbReference type="PANTHER" id="PTHR34932">
    <property type="entry name" value="TRPL TRANSLOCATION DEFECT PROTEIN 14"/>
    <property type="match status" value="1"/>
</dbReference>
<proteinExistence type="predicted"/>
<feature type="domain" description="HTH cro/C1-type" evidence="2">
    <location>
        <begin position="44"/>
        <end position="98"/>
    </location>
</feature>
<dbReference type="OrthoDB" id="9813152at2"/>
<dbReference type="Gene3D" id="1.10.260.40">
    <property type="entry name" value="lambda repressor-like DNA-binding domains"/>
    <property type="match status" value="1"/>
</dbReference>
<dbReference type="AlphaFoldDB" id="D0WIJ9"/>
<gene>
    <name evidence="3" type="ORF">HMPREF0762_01674</name>
</gene>
<feature type="compositionally biased region" description="Basic and acidic residues" evidence="1">
    <location>
        <begin position="349"/>
        <end position="375"/>
    </location>
</feature>
<evidence type="ECO:0000313" key="3">
    <source>
        <dbReference type="EMBL" id="EEZ60866.1"/>
    </source>
</evidence>
<keyword evidence="4" id="KW-1185">Reference proteome</keyword>
<dbReference type="PANTHER" id="PTHR34932:SF1">
    <property type="entry name" value="TRPL TRANSLOCATION DEFECT PROTEIN 14"/>
    <property type="match status" value="1"/>
</dbReference>
<dbReference type="SUPFAM" id="SSF47413">
    <property type="entry name" value="lambda repressor-like DNA-binding domains"/>
    <property type="match status" value="1"/>
</dbReference>
<dbReference type="InterPro" id="IPR053227">
    <property type="entry name" value="TRPL-trafficking_regulator"/>
</dbReference>
<dbReference type="GO" id="GO:0005525">
    <property type="term" value="F:GTP binding"/>
    <property type="evidence" value="ECO:0007669"/>
    <property type="project" value="TreeGrafter"/>
</dbReference>
<dbReference type="Gene3D" id="3.40.50.300">
    <property type="entry name" value="P-loop containing nucleotide triphosphate hydrolases"/>
    <property type="match status" value="1"/>
</dbReference>
<dbReference type="Pfam" id="PF13560">
    <property type="entry name" value="HTH_31"/>
    <property type="match status" value="1"/>
</dbReference>
<dbReference type="PROSITE" id="PS50943">
    <property type="entry name" value="HTH_CROC1"/>
    <property type="match status" value="1"/>
</dbReference>
<evidence type="ECO:0000256" key="1">
    <source>
        <dbReference type="SAM" id="MobiDB-lite"/>
    </source>
</evidence>
<comment type="caution">
    <text evidence="3">The sequence shown here is derived from an EMBL/GenBank/DDBJ whole genome shotgun (WGS) entry which is preliminary data.</text>
</comment>
<sequence length="563" mass="61631">MKQPGDTPFDQNADCDGFAHPTDSFGVDHRKRATMDKALLGRRLLALRMRAGLSQDACGAAVGITGKAVSRWERGASYPSMDALVRLADLYGMSLAELFDGQASREGSNIATIAVTGGPCAGKTTAIPVLAHELEVRGYRVVTLPEAATLLMETGMRPGIDVSEGTFQERILDLQLSLERAARITLERSADCRAVVLCDRGIMDGAAYLPAMEFPLMLARAGLSVDEAFERYDAVIHLESLAAEESAAYGMEGNAARREDVLGARAMEERIRRAWAGHPHVSFVPARDGMDAKIGDALACVLSAAGCSRVLPHRRIFLIRKPNESALLERVGTYAEDVEQILLRPAGATERDRERVEKQDGKRASNRDNERTEKRGGKRRSNQGGGHASETRIILESHARLEAIARDAEAGDAGVRSIGRHEGSKASGTKNVEGSRREYFRLTCSTDIYEGTARESFDGACERYALAIDGKRFCDLHAFADPSLHEVRHTRIHLAEGARRYEVRTYPFLPYQAVAIVECDESDLDEKPADLMPPYLQLIREIAPSPESFSTHAFACALAQGRF</sequence>
<keyword evidence="3" id="KW-0238">DNA-binding</keyword>
<dbReference type="GO" id="GO:0035091">
    <property type="term" value="F:phosphatidylinositol binding"/>
    <property type="evidence" value="ECO:0007669"/>
    <property type="project" value="TreeGrafter"/>
</dbReference>